<evidence type="ECO:0000256" key="9">
    <source>
        <dbReference type="ARBA" id="ARBA00022927"/>
    </source>
</evidence>
<gene>
    <name evidence="13" type="ORF">D0859_12687</name>
</gene>
<dbReference type="GO" id="GO:0031267">
    <property type="term" value="F:small GTPase binding"/>
    <property type="evidence" value="ECO:0007669"/>
    <property type="project" value="InterPro"/>
</dbReference>
<dbReference type="GO" id="GO:0004788">
    <property type="term" value="F:thiamine diphosphokinase activity"/>
    <property type="evidence" value="ECO:0007669"/>
    <property type="project" value="InterPro"/>
</dbReference>
<dbReference type="InterPro" id="IPR021133">
    <property type="entry name" value="HEAT_type_2"/>
</dbReference>
<proteinExistence type="predicted"/>
<feature type="domain" description="Importin N-terminal" evidence="12">
    <location>
        <begin position="293"/>
        <end position="368"/>
    </location>
</feature>
<dbReference type="InterPro" id="IPR006282">
    <property type="entry name" value="Thi_PPkinase"/>
</dbReference>
<organism evidence="13 14">
    <name type="scientific">Hortaea werneckii</name>
    <name type="common">Black yeast</name>
    <name type="synonym">Cladosporium werneckii</name>
    <dbReference type="NCBI Taxonomy" id="91943"/>
    <lineage>
        <taxon>Eukaryota</taxon>
        <taxon>Fungi</taxon>
        <taxon>Dikarya</taxon>
        <taxon>Ascomycota</taxon>
        <taxon>Pezizomycotina</taxon>
        <taxon>Dothideomycetes</taxon>
        <taxon>Dothideomycetidae</taxon>
        <taxon>Mycosphaerellales</taxon>
        <taxon>Teratosphaeriaceae</taxon>
        <taxon>Hortaea</taxon>
    </lineage>
</organism>
<evidence type="ECO:0000256" key="5">
    <source>
        <dbReference type="ARBA" id="ARBA00022737"/>
    </source>
</evidence>
<evidence type="ECO:0000256" key="6">
    <source>
        <dbReference type="ARBA" id="ARBA00022741"/>
    </source>
</evidence>
<evidence type="ECO:0000256" key="2">
    <source>
        <dbReference type="ARBA" id="ARBA00022448"/>
    </source>
</evidence>
<dbReference type="Pfam" id="PF04265">
    <property type="entry name" value="TPK_B1_binding"/>
    <property type="match status" value="1"/>
</dbReference>
<keyword evidence="4" id="KW-0808">Transferase</keyword>
<keyword evidence="2" id="KW-0813">Transport</keyword>
<accession>A0A3M7ICJ4</accession>
<dbReference type="InterPro" id="IPR040122">
    <property type="entry name" value="Importin_beta"/>
</dbReference>
<evidence type="ECO:0000256" key="7">
    <source>
        <dbReference type="ARBA" id="ARBA00022777"/>
    </source>
</evidence>
<dbReference type="SUPFAM" id="SSF48371">
    <property type="entry name" value="ARM repeat"/>
    <property type="match status" value="1"/>
</dbReference>
<dbReference type="GO" id="GO:0006606">
    <property type="term" value="P:protein import into nucleus"/>
    <property type="evidence" value="ECO:0007669"/>
    <property type="project" value="InterPro"/>
</dbReference>
<dbReference type="PROSITE" id="PS50166">
    <property type="entry name" value="IMPORTIN_B_NT"/>
    <property type="match status" value="1"/>
</dbReference>
<evidence type="ECO:0000256" key="1">
    <source>
        <dbReference type="ARBA" id="ARBA00004496"/>
    </source>
</evidence>
<dbReference type="InterPro" id="IPR001494">
    <property type="entry name" value="Importin-beta_N"/>
</dbReference>
<dbReference type="SMART" id="SM00913">
    <property type="entry name" value="IBN_N"/>
    <property type="match status" value="1"/>
</dbReference>
<dbReference type="GO" id="GO:0030975">
    <property type="term" value="F:thiamine binding"/>
    <property type="evidence" value="ECO:0007669"/>
    <property type="project" value="InterPro"/>
</dbReference>
<evidence type="ECO:0000256" key="11">
    <source>
        <dbReference type="SAM" id="MobiDB-lite"/>
    </source>
</evidence>
<feature type="compositionally biased region" description="Acidic residues" evidence="11">
    <location>
        <begin position="644"/>
        <end position="654"/>
    </location>
</feature>
<dbReference type="InterPro" id="IPR016024">
    <property type="entry name" value="ARM-type_fold"/>
</dbReference>
<dbReference type="OrthoDB" id="951172at2759"/>
<dbReference type="EMBL" id="QWIT01000497">
    <property type="protein sequence ID" value="RMZ23279.1"/>
    <property type="molecule type" value="Genomic_DNA"/>
</dbReference>
<dbReference type="GO" id="GO:0006772">
    <property type="term" value="P:thiamine metabolic process"/>
    <property type="evidence" value="ECO:0007669"/>
    <property type="project" value="InterPro"/>
</dbReference>
<dbReference type="CDD" id="cd07995">
    <property type="entry name" value="TPK"/>
    <property type="match status" value="1"/>
</dbReference>
<dbReference type="InterPro" id="IPR007371">
    <property type="entry name" value="TPK_catalytic"/>
</dbReference>
<keyword evidence="9" id="KW-0653">Protein transport</keyword>
<dbReference type="GO" id="GO:0005634">
    <property type="term" value="C:nucleus"/>
    <property type="evidence" value="ECO:0007669"/>
    <property type="project" value="UniProtKB-ARBA"/>
</dbReference>
<dbReference type="GO" id="GO:0009229">
    <property type="term" value="P:thiamine diphosphate biosynthetic process"/>
    <property type="evidence" value="ECO:0007669"/>
    <property type="project" value="InterPro"/>
</dbReference>
<evidence type="ECO:0000256" key="8">
    <source>
        <dbReference type="ARBA" id="ARBA00022840"/>
    </source>
</evidence>
<feature type="compositionally biased region" description="Acidic residues" evidence="11">
    <location>
        <begin position="595"/>
        <end position="606"/>
    </location>
</feature>
<dbReference type="PROSITE" id="PS50077">
    <property type="entry name" value="HEAT_REPEAT"/>
    <property type="match status" value="1"/>
</dbReference>
<keyword evidence="6" id="KW-0547">Nucleotide-binding</keyword>
<dbReference type="FunFam" id="1.25.10.10:FF:000313">
    <property type="entry name" value="Importin beta-2 subunit, putative"/>
    <property type="match status" value="1"/>
</dbReference>
<dbReference type="InterPro" id="IPR036371">
    <property type="entry name" value="TPK_B1-bd_sf"/>
</dbReference>
<dbReference type="Pfam" id="PF03810">
    <property type="entry name" value="IBN_N"/>
    <property type="match status" value="1"/>
</dbReference>
<feature type="compositionally biased region" description="Polar residues" evidence="11">
    <location>
        <begin position="613"/>
        <end position="640"/>
    </location>
</feature>
<comment type="subcellular location">
    <subcellularLocation>
        <location evidence="1">Cytoplasm</location>
    </subcellularLocation>
</comment>
<dbReference type="Gene3D" id="1.25.10.10">
    <property type="entry name" value="Leucine-rich Repeat Variant"/>
    <property type="match status" value="2"/>
</dbReference>
<feature type="region of interest" description="Disordered" evidence="11">
    <location>
        <begin position="594"/>
        <end position="654"/>
    </location>
</feature>
<dbReference type="SUPFAM" id="SSF63862">
    <property type="entry name" value="Thiamin pyrophosphokinase, substrate-binding domain"/>
    <property type="match status" value="1"/>
</dbReference>
<comment type="caution">
    <text evidence="13">The sequence shown here is derived from an EMBL/GenBank/DDBJ whole genome shotgun (WGS) entry which is preliminary data.</text>
</comment>
<dbReference type="InterPro" id="IPR011989">
    <property type="entry name" value="ARM-like"/>
</dbReference>
<dbReference type="InterPro" id="IPR036759">
    <property type="entry name" value="TPK_catalytic_sf"/>
</dbReference>
<evidence type="ECO:0000256" key="4">
    <source>
        <dbReference type="ARBA" id="ARBA00022679"/>
    </source>
</evidence>
<dbReference type="SUPFAM" id="SSF63999">
    <property type="entry name" value="Thiamin pyrophosphokinase, catalytic domain"/>
    <property type="match status" value="1"/>
</dbReference>
<evidence type="ECO:0000313" key="13">
    <source>
        <dbReference type="EMBL" id="RMZ23279.1"/>
    </source>
</evidence>
<dbReference type="GO" id="GO:0016301">
    <property type="term" value="F:kinase activity"/>
    <property type="evidence" value="ECO:0007669"/>
    <property type="project" value="UniProtKB-KW"/>
</dbReference>
<keyword evidence="3" id="KW-0963">Cytoplasm</keyword>
<dbReference type="GO" id="GO:0005737">
    <property type="term" value="C:cytoplasm"/>
    <property type="evidence" value="ECO:0007669"/>
    <property type="project" value="UniProtKB-SubCell"/>
</dbReference>
<sequence>MATESTPVQLHPAKYLQAKAEGSNGDSGVALIILNSPISDHEGFRQLYRHASFRLCADGGANRLYDAFGTESNILPDLIHGDLDSLDATVRETYEKLGVQVSEDPDQYSTDFGKAIKNVIEHLPEVGDILIHGSLGGRVDQGIGLLHELYREQKFRHPKVRFWLFTEASVSILLQSGKSLLQTPLGRGLIKRNIGILPLYGPANISTQGLEWDVDNWPTEMGGQRVYILLRISYRIDAAYLGSLQVFYIDNPLLRADVYPDMAWQPQPGPVAQLAQCLKDSLSGHDVSAQKNAEQMLRQAKSSPDINNYLAYICVTPSPPEGLDITSYHAARSAAAIMLKNNVKSNYKSLPDESKSYIRSTIVSGLRDANTQIRNFAGNVITEIVRQGGILDWPQVLPDLLSMVANEDGQASTEAQDGAMGALFKICEDNRRALDADYPNQGRPLVYLLPKFVELTNSPSAKIRSRALSAINVFLTEPIALTAKENIQSLLPQIVRLTSDENDDVRRFVCRTFALLADGMPAVLAPHLGGIVDYTLAQQKDVQNEELALDAAEFFFEASSTPVLRDNLQPFLSKIVPVLLDCMVYSEDDQLRLEGDDEDADVEDEAKDIKPQFATSKTSRSAAPSDGNAQQNDQSKTSANGYAYEDDDLSEGEIEEDDDLDIDPEDEWNLRKCSAASVDSLASHFGGMVFEFTLPWLMENLQHKDWPNREAAVLALGAIGPGCMNEIEPHLPKLIPYLISLLSDQQPVVRQITCWALSRYAGWASHLEGSSRQEFFEPMMDGILQRMLDGNKKVQESAASAFATLEEAANKELVPYANVIIQQFVRCFGRYKDKNMYILYDCVQTLAEHSGPELAKPELVDLLMPALIARWEKVQDESREMFPLLECLAFVATALGTHFTPFAKPFWERCIRIIHQNLEEGANANNLGSYDQPEKDFLVTSLDLLSSIIQALEEPYSTELAATAQPNMFELLAYSMKDSNNDVRQSAYALLGDCAIYIFPQLQQYLPTLMEILLHQLDLSQATEDPETAFRVINNACWSCGEIAMRQKEGMTPYVDRLLPKLAFIMLAPNVPESLNENAAIALGRLGIGCHQQLAPHLSQFASPFLQAMQKVGWTDEKGHAYKGFAHIVLDNPQAMEQCLLDLFGEMASAPGLMLTGMQADGPLQSFEKVLAQYKAMIGAGFDDYLHNLPPPQEQALRQLYAF</sequence>
<name>A0A3M7ICJ4_HORWE</name>
<evidence type="ECO:0000256" key="3">
    <source>
        <dbReference type="ARBA" id="ARBA00022490"/>
    </source>
</evidence>
<dbReference type="VEuPathDB" id="FungiDB:BTJ68_14130"/>
<evidence type="ECO:0000313" key="14">
    <source>
        <dbReference type="Proteomes" id="UP000281677"/>
    </source>
</evidence>
<protein>
    <recommendedName>
        <fullName evidence="12">Importin N-terminal domain-containing protein</fullName>
    </recommendedName>
</protein>
<dbReference type="Pfam" id="PF04263">
    <property type="entry name" value="TPK_catalytic"/>
    <property type="match status" value="1"/>
</dbReference>
<dbReference type="NCBIfam" id="TIGR01378">
    <property type="entry name" value="thi_PPkinase"/>
    <property type="match status" value="1"/>
</dbReference>
<keyword evidence="8" id="KW-0067">ATP-binding</keyword>
<dbReference type="Pfam" id="PF13513">
    <property type="entry name" value="HEAT_EZ"/>
    <property type="match status" value="1"/>
</dbReference>
<dbReference type="InterPro" id="IPR007373">
    <property type="entry name" value="Thiamin_PyroPKinase_B1-bd"/>
</dbReference>
<dbReference type="GO" id="GO:0005524">
    <property type="term" value="F:ATP binding"/>
    <property type="evidence" value="ECO:0007669"/>
    <property type="project" value="UniProtKB-KW"/>
</dbReference>
<dbReference type="Gene3D" id="3.40.50.10240">
    <property type="entry name" value="Thiamin pyrophosphokinase, catalytic domain"/>
    <property type="match status" value="1"/>
</dbReference>
<feature type="repeat" description="HEAT" evidence="10">
    <location>
        <begin position="490"/>
        <end position="528"/>
    </location>
</feature>
<evidence type="ECO:0000256" key="10">
    <source>
        <dbReference type="PROSITE-ProRule" id="PRU00103"/>
    </source>
</evidence>
<evidence type="ECO:0000259" key="12">
    <source>
        <dbReference type="PROSITE" id="PS50166"/>
    </source>
</evidence>
<dbReference type="Proteomes" id="UP000281677">
    <property type="component" value="Unassembled WGS sequence"/>
</dbReference>
<dbReference type="VEuPathDB" id="FungiDB:BTJ68_14129"/>
<dbReference type="AlphaFoldDB" id="A0A3M7ICJ4"/>
<keyword evidence="7" id="KW-0418">Kinase</keyword>
<dbReference type="FunFam" id="1.25.10.10:FF:000219">
    <property type="entry name" value="Importin subunit beta-2"/>
    <property type="match status" value="1"/>
</dbReference>
<dbReference type="PANTHER" id="PTHR10527">
    <property type="entry name" value="IMPORTIN BETA"/>
    <property type="match status" value="1"/>
</dbReference>
<reference evidence="13 14" key="1">
    <citation type="journal article" date="2018" name="BMC Genomics">
        <title>Genomic evidence for intraspecific hybridization in a clonal and extremely halotolerant yeast.</title>
        <authorList>
            <person name="Gostincar C."/>
            <person name="Stajich J.E."/>
            <person name="Zupancic J."/>
            <person name="Zalar P."/>
            <person name="Gunde-Cimerman N."/>
        </authorList>
    </citation>
    <scope>NUCLEOTIDE SEQUENCE [LARGE SCALE GENOMIC DNA]</scope>
    <source>
        <strain evidence="13 14">EXF-120</strain>
    </source>
</reference>
<keyword evidence="5" id="KW-0677">Repeat</keyword>